<keyword evidence="5" id="KW-0274">FAD</keyword>
<dbReference type="InterPro" id="IPR008333">
    <property type="entry name" value="Cbr1-like_FAD-bd_dom"/>
</dbReference>
<gene>
    <name evidence="11" type="ORF">MNBD_ALPHA08-243</name>
</gene>
<dbReference type="CDD" id="cd06214">
    <property type="entry name" value="PA_degradation_oxidoreductase_like"/>
    <property type="match status" value="1"/>
</dbReference>
<dbReference type="InterPro" id="IPR006058">
    <property type="entry name" value="2Fe2S_fd_BS"/>
</dbReference>
<dbReference type="PROSITE" id="PS00197">
    <property type="entry name" value="2FE2S_FER_1"/>
    <property type="match status" value="1"/>
</dbReference>
<dbReference type="CDD" id="cd00207">
    <property type="entry name" value="fer2"/>
    <property type="match status" value="1"/>
</dbReference>
<dbReference type="InterPro" id="IPR050415">
    <property type="entry name" value="MRET"/>
</dbReference>
<dbReference type="InterPro" id="IPR017927">
    <property type="entry name" value="FAD-bd_FR_type"/>
</dbReference>
<dbReference type="EC" id="1.14.13.149" evidence="11"/>
<dbReference type="Gene3D" id="3.40.50.80">
    <property type="entry name" value="Nucleotide-binding domain of ferredoxin-NADP reductase (FNR) module"/>
    <property type="match status" value="1"/>
</dbReference>
<dbReference type="InterPro" id="IPR039261">
    <property type="entry name" value="FNR_nucleotide-bd"/>
</dbReference>
<comment type="cofactor">
    <cofactor evidence="1">
        <name>FAD</name>
        <dbReference type="ChEBI" id="CHEBI:57692"/>
    </cofactor>
</comment>
<evidence type="ECO:0000256" key="5">
    <source>
        <dbReference type="ARBA" id="ARBA00022827"/>
    </source>
</evidence>
<proteinExistence type="predicted"/>
<dbReference type="Pfam" id="PF00970">
    <property type="entry name" value="FAD_binding_6"/>
    <property type="match status" value="1"/>
</dbReference>
<dbReference type="SUPFAM" id="SSF54292">
    <property type="entry name" value="2Fe-2S ferredoxin-like"/>
    <property type="match status" value="1"/>
</dbReference>
<keyword evidence="7" id="KW-0408">Iron</keyword>
<dbReference type="GO" id="GO:0046872">
    <property type="term" value="F:metal ion binding"/>
    <property type="evidence" value="ECO:0007669"/>
    <property type="project" value="UniProtKB-KW"/>
</dbReference>
<keyword evidence="4" id="KW-0479">Metal-binding</keyword>
<feature type="domain" description="2Fe-2S ferredoxin-type" evidence="9">
    <location>
        <begin position="269"/>
        <end position="359"/>
    </location>
</feature>
<dbReference type="InterPro" id="IPR001433">
    <property type="entry name" value="OxRdtase_FAD/NAD-bd"/>
</dbReference>
<evidence type="ECO:0000259" key="10">
    <source>
        <dbReference type="PROSITE" id="PS51384"/>
    </source>
</evidence>
<dbReference type="PANTHER" id="PTHR47354:SF8">
    <property type="entry name" value="1,2-PHENYLACETYL-COA EPOXIDASE, SUBUNIT E"/>
    <property type="match status" value="1"/>
</dbReference>
<evidence type="ECO:0000256" key="1">
    <source>
        <dbReference type="ARBA" id="ARBA00001974"/>
    </source>
</evidence>
<dbReference type="InterPro" id="IPR012675">
    <property type="entry name" value="Beta-grasp_dom_sf"/>
</dbReference>
<dbReference type="GO" id="GO:0097266">
    <property type="term" value="F:phenylacetyl-CoA 1,2-epoxidase activity"/>
    <property type="evidence" value="ECO:0007669"/>
    <property type="project" value="UniProtKB-EC"/>
</dbReference>
<dbReference type="SUPFAM" id="SSF52343">
    <property type="entry name" value="Ferredoxin reductase-like, C-terminal NADP-linked domain"/>
    <property type="match status" value="1"/>
</dbReference>
<keyword evidence="8" id="KW-0411">Iron-sulfur</keyword>
<dbReference type="InterPro" id="IPR017938">
    <property type="entry name" value="Riboflavin_synthase-like_b-brl"/>
</dbReference>
<reference evidence="11" key="1">
    <citation type="submission" date="2018-06" db="EMBL/GenBank/DDBJ databases">
        <authorList>
            <person name="Zhirakovskaya E."/>
        </authorList>
    </citation>
    <scope>NUCLEOTIDE SEQUENCE</scope>
</reference>
<evidence type="ECO:0000256" key="3">
    <source>
        <dbReference type="ARBA" id="ARBA00022714"/>
    </source>
</evidence>
<dbReference type="SUPFAM" id="SSF63380">
    <property type="entry name" value="Riboflavin synthase domain-like"/>
    <property type="match status" value="1"/>
</dbReference>
<dbReference type="InterPro" id="IPR001041">
    <property type="entry name" value="2Fe-2S_ferredoxin-type"/>
</dbReference>
<dbReference type="EMBL" id="UOEC01000027">
    <property type="protein sequence ID" value="VAV87295.1"/>
    <property type="molecule type" value="Genomic_DNA"/>
</dbReference>
<evidence type="ECO:0000256" key="4">
    <source>
        <dbReference type="ARBA" id="ARBA00022723"/>
    </source>
</evidence>
<dbReference type="Gene3D" id="2.40.30.10">
    <property type="entry name" value="Translation factors"/>
    <property type="match status" value="1"/>
</dbReference>
<evidence type="ECO:0000259" key="9">
    <source>
        <dbReference type="PROSITE" id="PS51085"/>
    </source>
</evidence>
<dbReference type="Pfam" id="PF00111">
    <property type="entry name" value="Fer2"/>
    <property type="match status" value="1"/>
</dbReference>
<dbReference type="PRINTS" id="PR00410">
    <property type="entry name" value="PHEHYDRXLASE"/>
</dbReference>
<dbReference type="AlphaFoldDB" id="A0A3B0RV24"/>
<dbReference type="Pfam" id="PF00175">
    <property type="entry name" value="NAD_binding_1"/>
    <property type="match status" value="1"/>
</dbReference>
<protein>
    <submittedName>
        <fullName evidence="11">1,2-phenylacetyl-CoA epoxidase, subunit E</fullName>
        <ecNumber evidence="11">1.14.13.149</ecNumber>
    </submittedName>
</protein>
<feature type="domain" description="FAD-binding FR-type" evidence="10">
    <location>
        <begin position="4"/>
        <end position="109"/>
    </location>
</feature>
<dbReference type="InterPro" id="IPR036010">
    <property type="entry name" value="2Fe-2S_ferredoxin-like_sf"/>
</dbReference>
<dbReference type="GO" id="GO:0051537">
    <property type="term" value="F:2 iron, 2 sulfur cluster binding"/>
    <property type="evidence" value="ECO:0007669"/>
    <property type="project" value="UniProtKB-KW"/>
</dbReference>
<evidence type="ECO:0000256" key="8">
    <source>
        <dbReference type="ARBA" id="ARBA00023014"/>
    </source>
</evidence>
<name>A0A3B0RV24_9ZZZZ</name>
<evidence type="ECO:0000256" key="7">
    <source>
        <dbReference type="ARBA" id="ARBA00023004"/>
    </source>
</evidence>
<keyword evidence="6 11" id="KW-0560">Oxidoreductase</keyword>
<accession>A0A3B0RV24</accession>
<dbReference type="PROSITE" id="PS51384">
    <property type="entry name" value="FAD_FR"/>
    <property type="match status" value="1"/>
</dbReference>
<organism evidence="11">
    <name type="scientific">hydrothermal vent metagenome</name>
    <dbReference type="NCBI Taxonomy" id="652676"/>
    <lineage>
        <taxon>unclassified sequences</taxon>
        <taxon>metagenomes</taxon>
        <taxon>ecological metagenomes</taxon>
    </lineage>
</organism>
<dbReference type="GO" id="GO:0050660">
    <property type="term" value="F:flavin adenine dinucleotide binding"/>
    <property type="evidence" value="ECO:0007669"/>
    <property type="project" value="TreeGrafter"/>
</dbReference>
<keyword evidence="2" id="KW-0285">Flavoprotein</keyword>
<dbReference type="Gene3D" id="3.10.20.30">
    <property type="match status" value="1"/>
</dbReference>
<evidence type="ECO:0000313" key="11">
    <source>
        <dbReference type="EMBL" id="VAV87295.1"/>
    </source>
</evidence>
<keyword evidence="3" id="KW-0001">2Fe-2S</keyword>
<evidence type="ECO:0000256" key="2">
    <source>
        <dbReference type="ARBA" id="ARBA00022630"/>
    </source>
</evidence>
<sequence length="359" mass="39631">MARPQFYDLTVSDVREETHDAKSVAFEVPDDLKDELAFVQGQYLTLRATINGEELRRPYSVCVAPSSGEWRVCVKRDPMGRFSGFVNDELKAGDTLGVMRKAMGRFYAPIEPEKEKSYVMMAGGSGVTPIMSNIRAVLEQEPKSKITLFYGNKTRRDIIFREAFSDLKNVHMERFRVFHVLSHEVPEVELLDGMMTPEKVTELVTKLTPPLDVDHFFICGPGPMMDGGKAALLALGVDEARIKIESFGNRPVVAKKPATKPAKDSADTANVDVIAAGVRSSLKIPFDTPSILDFALEAKIDVPYSCKSGICSTCRAKLVEGEVEMAKVHGLEPDEIEAGYILTCSSKPKSKKVVVDYDG</sequence>
<evidence type="ECO:0000256" key="6">
    <source>
        <dbReference type="ARBA" id="ARBA00023002"/>
    </source>
</evidence>
<dbReference type="PROSITE" id="PS51085">
    <property type="entry name" value="2FE2S_FER_2"/>
    <property type="match status" value="1"/>
</dbReference>
<dbReference type="PANTHER" id="PTHR47354">
    <property type="entry name" value="NADH OXIDOREDUCTASE HCR"/>
    <property type="match status" value="1"/>
</dbReference>